<dbReference type="PANTHER" id="PTHR43685:SF3">
    <property type="entry name" value="SLR2126 PROTEIN"/>
    <property type="match status" value="1"/>
</dbReference>
<dbReference type="PATRIC" id="fig|512763.3.peg.2585"/>
<keyword evidence="5" id="KW-1185">Reference proteome</keyword>
<proteinExistence type="predicted"/>
<accession>A0A0P0C3A1</accession>
<dbReference type="InterPro" id="IPR027791">
    <property type="entry name" value="Galactosyl_T_C"/>
</dbReference>
<dbReference type="Pfam" id="PF02709">
    <property type="entry name" value="Glyco_transf_7C"/>
    <property type="match status" value="1"/>
</dbReference>
<dbReference type="EMBL" id="CP012643">
    <property type="protein sequence ID" value="ALI99532.1"/>
    <property type="molecule type" value="Genomic_DNA"/>
</dbReference>
<dbReference type="OrthoDB" id="9815923at2"/>
<keyword evidence="1" id="KW-0808">Transferase</keyword>
<evidence type="ECO:0000313" key="5">
    <source>
        <dbReference type="Proteomes" id="UP000061382"/>
    </source>
</evidence>
<dbReference type="KEGG" id="rti:DC20_11795"/>
<organism evidence="4 5">
    <name type="scientific">Rufibacter tibetensis</name>
    <dbReference type="NCBI Taxonomy" id="512763"/>
    <lineage>
        <taxon>Bacteria</taxon>
        <taxon>Pseudomonadati</taxon>
        <taxon>Bacteroidota</taxon>
        <taxon>Cytophagia</taxon>
        <taxon>Cytophagales</taxon>
        <taxon>Hymenobacteraceae</taxon>
        <taxon>Rufibacter</taxon>
    </lineage>
</organism>
<dbReference type="Pfam" id="PF00535">
    <property type="entry name" value="Glycos_transf_2"/>
    <property type="match status" value="1"/>
</dbReference>
<dbReference type="Gene3D" id="3.90.550.10">
    <property type="entry name" value="Spore Coat Polysaccharide Biosynthesis Protein SpsA, Chain A"/>
    <property type="match status" value="1"/>
</dbReference>
<evidence type="ECO:0000256" key="1">
    <source>
        <dbReference type="ARBA" id="ARBA00022679"/>
    </source>
</evidence>
<dbReference type="InterPro" id="IPR001173">
    <property type="entry name" value="Glyco_trans_2-like"/>
</dbReference>
<dbReference type="PANTHER" id="PTHR43685">
    <property type="entry name" value="GLYCOSYLTRANSFERASE"/>
    <property type="match status" value="1"/>
</dbReference>
<evidence type="ECO:0000259" key="2">
    <source>
        <dbReference type="Pfam" id="PF00535"/>
    </source>
</evidence>
<name>A0A0P0C3A1_9BACT</name>
<protein>
    <recommendedName>
        <fullName evidence="6">Glycosyl transferase family 2</fullName>
    </recommendedName>
</protein>
<dbReference type="RefSeq" id="WP_062544012.1">
    <property type="nucleotide sequence ID" value="NZ_CP012643.1"/>
</dbReference>
<sequence length="271" mass="30794">MALPACSLIIATYNWPEALSLCLQSVMKQAVLPQEVLIADDGSGEETRALIHRFQKDFPVPLLHVWQPDHGFQKTMILNKAIAQAKGTYIVQVDGDVILHDKFIEDHLSLATPNRFLAGGRINLSEEHTRHVLENSIVTFTLRDIIKTSNLFNGLRSGFLRRVLANRYKLKGKNKYYAKGCNMSFWRKDLLAVNGYNENYVGWGPEDSELAARLMNAGIRKKSLKMGGVQYHLHHTYVDTSRKAINEELLCTTIQTNITYCEKGIDQYLQK</sequence>
<dbReference type="SUPFAM" id="SSF53448">
    <property type="entry name" value="Nucleotide-diphospho-sugar transferases"/>
    <property type="match status" value="1"/>
</dbReference>
<dbReference type="CDD" id="cd06420">
    <property type="entry name" value="GT2_Chondriotin_Pol_N"/>
    <property type="match status" value="1"/>
</dbReference>
<feature type="domain" description="Glycosyltransferase 2-like" evidence="2">
    <location>
        <begin position="7"/>
        <end position="162"/>
    </location>
</feature>
<dbReference type="GO" id="GO:0016740">
    <property type="term" value="F:transferase activity"/>
    <property type="evidence" value="ECO:0007669"/>
    <property type="project" value="UniProtKB-KW"/>
</dbReference>
<gene>
    <name evidence="4" type="ORF">DC20_11795</name>
</gene>
<reference evidence="4 5" key="1">
    <citation type="submission" date="2015-08" db="EMBL/GenBank/DDBJ databases">
        <title>Complete genome sequence of Rufibacter tibetensis strain 1351t, a radiation-resistant bacterium from tibet plateau.</title>
        <authorList>
            <person name="Dai J."/>
        </authorList>
    </citation>
    <scope>NUCLEOTIDE SEQUENCE [LARGE SCALE GENOMIC DNA]</scope>
    <source>
        <strain evidence="4 5">1351</strain>
    </source>
</reference>
<evidence type="ECO:0000313" key="4">
    <source>
        <dbReference type="EMBL" id="ALI99532.1"/>
    </source>
</evidence>
<dbReference type="InterPro" id="IPR050834">
    <property type="entry name" value="Glycosyltransf_2"/>
</dbReference>
<evidence type="ECO:0000259" key="3">
    <source>
        <dbReference type="Pfam" id="PF02709"/>
    </source>
</evidence>
<feature type="domain" description="Galactosyltransferase C-terminal" evidence="3">
    <location>
        <begin position="164"/>
        <end position="235"/>
    </location>
</feature>
<dbReference type="InterPro" id="IPR029044">
    <property type="entry name" value="Nucleotide-diphossugar_trans"/>
</dbReference>
<dbReference type="AlphaFoldDB" id="A0A0P0C3A1"/>
<dbReference type="Proteomes" id="UP000061382">
    <property type="component" value="Chromosome"/>
</dbReference>
<dbReference type="STRING" id="512763.DC20_11795"/>
<evidence type="ECO:0008006" key="6">
    <source>
        <dbReference type="Google" id="ProtNLM"/>
    </source>
</evidence>